<dbReference type="PROSITE" id="PS00463">
    <property type="entry name" value="ZN2_CY6_FUNGAL_1"/>
    <property type="match status" value="1"/>
</dbReference>
<dbReference type="Proteomes" id="UP000076744">
    <property type="component" value="Unassembled WGS sequence"/>
</dbReference>
<dbReference type="AlphaFoldDB" id="A0A167U9H1"/>
<dbReference type="OrthoDB" id="270167at2759"/>
<dbReference type="Gene3D" id="4.10.240.10">
    <property type="entry name" value="Zn(2)-C6 fungal-type DNA-binding domain"/>
    <property type="match status" value="1"/>
</dbReference>
<keyword evidence="6" id="KW-1185">Reference proteome</keyword>
<dbReference type="GO" id="GO:0008270">
    <property type="term" value="F:zinc ion binding"/>
    <property type="evidence" value="ECO:0007669"/>
    <property type="project" value="InterPro"/>
</dbReference>
<gene>
    <name evidence="5" type="ORF">ISF_05434</name>
</gene>
<evidence type="ECO:0000256" key="3">
    <source>
        <dbReference type="SAM" id="MobiDB-lite"/>
    </source>
</evidence>
<dbReference type="SUPFAM" id="SSF57701">
    <property type="entry name" value="Zn2/Cys6 DNA-binding domain"/>
    <property type="match status" value="1"/>
</dbReference>
<dbReference type="PANTHER" id="PTHR31001">
    <property type="entry name" value="UNCHARACTERIZED TRANSCRIPTIONAL REGULATORY PROTEIN"/>
    <property type="match status" value="1"/>
</dbReference>
<dbReference type="GO" id="GO:0000981">
    <property type="term" value="F:DNA-binding transcription factor activity, RNA polymerase II-specific"/>
    <property type="evidence" value="ECO:0007669"/>
    <property type="project" value="InterPro"/>
</dbReference>
<dbReference type="InterPro" id="IPR050613">
    <property type="entry name" value="Sec_Metabolite_Reg"/>
</dbReference>
<dbReference type="CDD" id="cd12148">
    <property type="entry name" value="fungal_TF_MHR"/>
    <property type="match status" value="1"/>
</dbReference>
<dbReference type="InterPro" id="IPR036864">
    <property type="entry name" value="Zn2-C6_fun-type_DNA-bd_sf"/>
</dbReference>
<feature type="domain" description="Zn(2)-C6 fungal-type" evidence="4">
    <location>
        <begin position="8"/>
        <end position="38"/>
    </location>
</feature>
<evidence type="ECO:0000256" key="2">
    <source>
        <dbReference type="ARBA" id="ARBA00023242"/>
    </source>
</evidence>
<name>A0A167U9H1_CORFA</name>
<feature type="compositionally biased region" description="Basic and acidic residues" evidence="3">
    <location>
        <begin position="42"/>
        <end position="51"/>
    </location>
</feature>
<feature type="region of interest" description="Disordered" evidence="3">
    <location>
        <begin position="42"/>
        <end position="88"/>
    </location>
</feature>
<sequence>MSQSALWVCVTCRGRKKGCDKQLPKCGYCTRRGLACVYHDAPPSHEQEYPESRTSSMVRSDSQGWQGSSSISWARRRSSNSPTSSALEPPASLYEFLGSVSNGGAAGGGGASGGLDDLLNREVASIFQDQKLTLPELTERYFRGFHNRSTDRDRERNTTGRLSLLIMAMYLVSTPQGSQGRDTAERPGAPPRMSAYLMIKMLFAQTQAVICASTALVQAGLMIAGYEYACQKLNPAYISIGTCVRIAHALSLDKTSATLSDSRLPLEPEQRLRMQEDCNVWWGLVVLKRIVLVELAQISSEPAAELPAHGSILPTDLKPGRDFSGIAPIHADLLQRAPEAPFDSSQSRQMELQQLDREIQTFLNMVLDECERLQEQQGAIEPTSKDLEPILSINKALLQRWWVSY</sequence>
<proteinExistence type="predicted"/>
<reference evidence="5 6" key="1">
    <citation type="journal article" date="2016" name="Genome Biol. Evol.">
        <title>Divergent and convergent evolution of fungal pathogenicity.</title>
        <authorList>
            <person name="Shang Y."/>
            <person name="Xiao G."/>
            <person name="Zheng P."/>
            <person name="Cen K."/>
            <person name="Zhan S."/>
            <person name="Wang C."/>
        </authorList>
    </citation>
    <scope>NUCLEOTIDE SEQUENCE [LARGE SCALE GENOMIC DNA]</scope>
    <source>
        <strain evidence="5 6">ARSEF 2679</strain>
    </source>
</reference>
<dbReference type="CDD" id="cd00067">
    <property type="entry name" value="GAL4"/>
    <property type="match status" value="1"/>
</dbReference>
<comment type="caution">
    <text evidence="5">The sequence shown here is derived from an EMBL/GenBank/DDBJ whole genome shotgun (WGS) entry which is preliminary data.</text>
</comment>
<dbReference type="PANTHER" id="PTHR31001:SF89">
    <property type="entry name" value="ZN(2)-C6 FUNGAL-TYPE DOMAIN-CONTAINING PROTEIN"/>
    <property type="match status" value="1"/>
</dbReference>
<dbReference type="GO" id="GO:0003677">
    <property type="term" value="F:DNA binding"/>
    <property type="evidence" value="ECO:0007669"/>
    <property type="project" value="UniProtKB-KW"/>
</dbReference>
<feature type="compositionally biased region" description="Low complexity" evidence="3">
    <location>
        <begin position="60"/>
        <end position="73"/>
    </location>
</feature>
<dbReference type="GeneID" id="30021726"/>
<comment type="subcellular location">
    <subcellularLocation>
        <location evidence="1">Nucleus</location>
    </subcellularLocation>
</comment>
<evidence type="ECO:0000313" key="6">
    <source>
        <dbReference type="Proteomes" id="UP000076744"/>
    </source>
</evidence>
<keyword evidence="2" id="KW-0539">Nucleus</keyword>
<protein>
    <submittedName>
        <fullName evidence="5">Zn(2)-C6 fungal-type DNA-binding domain protein</fullName>
    </submittedName>
</protein>
<evidence type="ECO:0000256" key="1">
    <source>
        <dbReference type="ARBA" id="ARBA00004123"/>
    </source>
</evidence>
<dbReference type="SMART" id="SM00066">
    <property type="entry name" value="GAL4"/>
    <property type="match status" value="1"/>
</dbReference>
<evidence type="ECO:0000259" key="4">
    <source>
        <dbReference type="PROSITE" id="PS50048"/>
    </source>
</evidence>
<dbReference type="Pfam" id="PF00172">
    <property type="entry name" value="Zn_clus"/>
    <property type="match status" value="1"/>
</dbReference>
<dbReference type="InterPro" id="IPR001138">
    <property type="entry name" value="Zn2Cys6_DnaBD"/>
</dbReference>
<dbReference type="GO" id="GO:0005634">
    <property type="term" value="C:nucleus"/>
    <property type="evidence" value="ECO:0007669"/>
    <property type="project" value="UniProtKB-SubCell"/>
</dbReference>
<dbReference type="RefSeq" id="XP_018703610.1">
    <property type="nucleotide sequence ID" value="XM_018849039.1"/>
</dbReference>
<evidence type="ECO:0000313" key="5">
    <source>
        <dbReference type="EMBL" id="OAA61355.1"/>
    </source>
</evidence>
<dbReference type="EMBL" id="AZHB01000013">
    <property type="protein sequence ID" value="OAA61355.1"/>
    <property type="molecule type" value="Genomic_DNA"/>
</dbReference>
<dbReference type="PROSITE" id="PS50048">
    <property type="entry name" value="ZN2_CY6_FUNGAL_2"/>
    <property type="match status" value="1"/>
</dbReference>
<accession>A0A167U9H1</accession>
<organism evidence="5 6">
    <name type="scientific">Cordyceps fumosorosea (strain ARSEF 2679)</name>
    <name type="common">Isaria fumosorosea</name>
    <dbReference type="NCBI Taxonomy" id="1081104"/>
    <lineage>
        <taxon>Eukaryota</taxon>
        <taxon>Fungi</taxon>
        <taxon>Dikarya</taxon>
        <taxon>Ascomycota</taxon>
        <taxon>Pezizomycotina</taxon>
        <taxon>Sordariomycetes</taxon>
        <taxon>Hypocreomycetidae</taxon>
        <taxon>Hypocreales</taxon>
        <taxon>Cordycipitaceae</taxon>
        <taxon>Cordyceps</taxon>
    </lineage>
</organism>
<keyword evidence="5" id="KW-0238">DNA-binding</keyword>